<evidence type="ECO:0000313" key="1">
    <source>
        <dbReference type="EMBL" id="NYJ38077.1"/>
    </source>
</evidence>
<dbReference type="InterPro" id="IPR051604">
    <property type="entry name" value="Ergot_Alk_Oxidoreductase"/>
</dbReference>
<dbReference type="SUPFAM" id="SSF51735">
    <property type="entry name" value="NAD(P)-binding Rossmann-fold domains"/>
    <property type="match status" value="1"/>
</dbReference>
<dbReference type="AlphaFoldDB" id="A0A7Z0ETP9"/>
<dbReference type="RefSeq" id="WP_179829275.1">
    <property type="nucleotide sequence ID" value="NZ_JACCFS010000001.1"/>
</dbReference>
<sequence>MYLVTDPHHPVSHLVLHTLHTRRQPTLTTCPTHPTPITAAFLTCPGPHTPTTLPYALTHHTRHIVYLATTTPPDPLEDLITRLTPTWTLLHPGPPASHALRWAPLLRTGHLPTPRTHRPCPLVHEADLADVAVAALTEPRHHTHRTYDLTGPHHLTEADQIRILAQVLALPAPTGPHRAPAHEPTTTIERLLGRPARSFRQWAADHAADLR</sequence>
<organism evidence="1 2">
    <name type="scientific">Nocardiopsis aegyptia</name>
    <dbReference type="NCBI Taxonomy" id="220378"/>
    <lineage>
        <taxon>Bacteria</taxon>
        <taxon>Bacillati</taxon>
        <taxon>Actinomycetota</taxon>
        <taxon>Actinomycetes</taxon>
        <taxon>Streptosporangiales</taxon>
        <taxon>Nocardiopsidaceae</taxon>
        <taxon>Nocardiopsis</taxon>
    </lineage>
</organism>
<keyword evidence="2" id="KW-1185">Reference proteome</keyword>
<protein>
    <submittedName>
        <fullName evidence="1">Uncharacterized protein</fullName>
    </submittedName>
</protein>
<gene>
    <name evidence="1" type="ORF">HNR10_005958</name>
</gene>
<reference evidence="1 2" key="1">
    <citation type="submission" date="2020-07" db="EMBL/GenBank/DDBJ databases">
        <title>Sequencing the genomes of 1000 actinobacteria strains.</title>
        <authorList>
            <person name="Klenk H.-P."/>
        </authorList>
    </citation>
    <scope>NUCLEOTIDE SEQUENCE [LARGE SCALE GENOMIC DNA]</scope>
    <source>
        <strain evidence="1 2">DSM 44442</strain>
    </source>
</reference>
<dbReference type="PANTHER" id="PTHR43162">
    <property type="match status" value="1"/>
</dbReference>
<evidence type="ECO:0000313" key="2">
    <source>
        <dbReference type="Proteomes" id="UP000572051"/>
    </source>
</evidence>
<dbReference type="PANTHER" id="PTHR43162:SF1">
    <property type="entry name" value="PRESTALK A DIFFERENTIATION PROTEIN A"/>
    <property type="match status" value="1"/>
</dbReference>
<dbReference type="Proteomes" id="UP000572051">
    <property type="component" value="Unassembled WGS sequence"/>
</dbReference>
<accession>A0A7Z0ETP9</accession>
<dbReference type="EMBL" id="JACCFS010000001">
    <property type="protein sequence ID" value="NYJ38077.1"/>
    <property type="molecule type" value="Genomic_DNA"/>
</dbReference>
<proteinExistence type="predicted"/>
<comment type="caution">
    <text evidence="1">The sequence shown here is derived from an EMBL/GenBank/DDBJ whole genome shotgun (WGS) entry which is preliminary data.</text>
</comment>
<dbReference type="Gene3D" id="3.40.50.720">
    <property type="entry name" value="NAD(P)-binding Rossmann-like Domain"/>
    <property type="match status" value="1"/>
</dbReference>
<name>A0A7Z0ETP9_9ACTN</name>
<dbReference type="InterPro" id="IPR036291">
    <property type="entry name" value="NAD(P)-bd_dom_sf"/>
</dbReference>